<comment type="cofactor">
    <cofactor evidence="9">
        <name>Mg(2+)</name>
        <dbReference type="ChEBI" id="CHEBI:18420"/>
    </cofactor>
</comment>
<evidence type="ECO:0000256" key="1">
    <source>
        <dbReference type="ARBA" id="ARBA00001342"/>
    </source>
</evidence>
<feature type="binding site" evidence="9">
    <location>
        <position position="97"/>
    </location>
    <ligand>
        <name>substrate</name>
    </ligand>
</feature>
<dbReference type="Pfam" id="PF03737">
    <property type="entry name" value="RraA-like"/>
    <property type="match status" value="1"/>
</dbReference>
<comment type="catalytic activity">
    <reaction evidence="8 10">
        <text>oxaloacetate + H(+) = pyruvate + CO2</text>
        <dbReference type="Rhea" id="RHEA:15641"/>
        <dbReference type="ChEBI" id="CHEBI:15361"/>
        <dbReference type="ChEBI" id="CHEBI:15378"/>
        <dbReference type="ChEBI" id="CHEBI:16452"/>
        <dbReference type="ChEBI" id="CHEBI:16526"/>
        <dbReference type="EC" id="4.1.1.112"/>
    </reaction>
</comment>
<dbReference type="GO" id="GO:0008948">
    <property type="term" value="F:oxaloacetate decarboxylase activity"/>
    <property type="evidence" value="ECO:0007669"/>
    <property type="project" value="UniProtKB-EC"/>
</dbReference>
<dbReference type="InterPro" id="IPR005493">
    <property type="entry name" value="RraA/RraA-like"/>
</dbReference>
<comment type="subunit">
    <text evidence="4 10">Homotrimer.</text>
</comment>
<comment type="similarity">
    <text evidence="3 10">Belongs to the class II aldolase/RraA-like family.</text>
</comment>
<feature type="binding site" evidence="9">
    <location>
        <begin position="75"/>
        <end position="78"/>
    </location>
    <ligand>
        <name>substrate</name>
    </ligand>
</feature>
<sequence length="160" mass="16637">MTFTTADLLDAHGDALSSCVTQFRSYGSRTRFSGGIETVRCLEDNALVKQVLGTPGKGRVLVVDGGGSLRTALLGDLIAASAVRNGWSGVIINGAVRDTAALAGLDLGVKALGSNPRRSAKEGRGEIGVPVTFGEVTFVPGEWLYSDEDGVVVSAQRVQD</sequence>
<comment type="function">
    <text evidence="7 10">Catalyzes the aldol cleavage of 4-hydroxy-4-methyl-2-oxoglutarate (HMG) into 2 molecules of pyruvate. Also contains a secondary oxaloacetate (OAA) decarboxylase activity due to the common pyruvate enolate transition state formed following C-C bond cleavage in the retro-aldol and decarboxylation reactions.</text>
</comment>
<evidence type="ECO:0000256" key="4">
    <source>
        <dbReference type="ARBA" id="ARBA00011233"/>
    </source>
</evidence>
<evidence type="ECO:0000256" key="9">
    <source>
        <dbReference type="PIRSR" id="PIRSR605493-1"/>
    </source>
</evidence>
<dbReference type="NCBIfam" id="NF006875">
    <property type="entry name" value="PRK09372.1"/>
    <property type="match status" value="1"/>
</dbReference>
<dbReference type="GO" id="GO:0047443">
    <property type="term" value="F:4-hydroxy-4-methyl-2-oxoglutarate aldolase activity"/>
    <property type="evidence" value="ECO:0007669"/>
    <property type="project" value="UniProtKB-EC"/>
</dbReference>
<dbReference type="SUPFAM" id="SSF89562">
    <property type="entry name" value="RraA-like"/>
    <property type="match status" value="1"/>
</dbReference>
<protein>
    <recommendedName>
        <fullName evidence="10">4-hydroxy-4-methyl-2-oxoglutarate aldolase</fullName>
        <shortName evidence="10">HMG aldolase</shortName>
        <ecNumber evidence="10">4.1.1.112</ecNumber>
        <ecNumber evidence="10">4.1.3.17</ecNumber>
    </recommendedName>
    <alternativeName>
        <fullName evidence="10">Oxaloacetate decarboxylase</fullName>
    </alternativeName>
</protein>
<keyword evidence="9" id="KW-0460">Magnesium</keyword>
<dbReference type="EC" id="4.1.1.112" evidence="10"/>
<dbReference type="Gene3D" id="3.50.30.40">
    <property type="entry name" value="Ribonuclease E inhibitor RraA/RraA-like"/>
    <property type="match status" value="1"/>
</dbReference>
<keyword evidence="6 10" id="KW-0456">Lyase</keyword>
<comment type="cofactor">
    <cofactor evidence="2 10">
        <name>a divalent metal cation</name>
        <dbReference type="ChEBI" id="CHEBI:60240"/>
    </cofactor>
</comment>
<dbReference type="GO" id="GO:0008428">
    <property type="term" value="F:ribonuclease inhibitor activity"/>
    <property type="evidence" value="ECO:0007669"/>
    <property type="project" value="InterPro"/>
</dbReference>
<evidence type="ECO:0000256" key="5">
    <source>
        <dbReference type="ARBA" id="ARBA00022723"/>
    </source>
</evidence>
<dbReference type="RefSeq" id="WP_203953697.1">
    <property type="nucleotide sequence ID" value="NZ_BOOO01000016.1"/>
</dbReference>
<dbReference type="NCBIfam" id="TIGR01935">
    <property type="entry name" value="NOT-MenG"/>
    <property type="match status" value="1"/>
</dbReference>
<dbReference type="EC" id="4.1.3.17" evidence="10"/>
<keyword evidence="5 9" id="KW-0479">Metal-binding</keyword>
<keyword evidence="12" id="KW-1185">Reference proteome</keyword>
<evidence type="ECO:0000256" key="7">
    <source>
        <dbReference type="ARBA" id="ARBA00025046"/>
    </source>
</evidence>
<dbReference type="CDD" id="cd16841">
    <property type="entry name" value="RraA_family"/>
    <property type="match status" value="1"/>
</dbReference>
<dbReference type="InterPro" id="IPR036704">
    <property type="entry name" value="RraA/RraA-like_sf"/>
</dbReference>
<name>A0A8J3TPL9_9ACTN</name>
<comment type="caution">
    <text evidence="11">The sequence shown here is derived from an EMBL/GenBank/DDBJ whole genome shotgun (WGS) entry which is preliminary data.</text>
</comment>
<dbReference type="GO" id="GO:0051252">
    <property type="term" value="P:regulation of RNA metabolic process"/>
    <property type="evidence" value="ECO:0007669"/>
    <property type="project" value="InterPro"/>
</dbReference>
<dbReference type="PANTHER" id="PTHR33254:SF4">
    <property type="entry name" value="4-HYDROXY-4-METHYL-2-OXOGLUTARATE ALDOLASE 3-RELATED"/>
    <property type="match status" value="1"/>
</dbReference>
<evidence type="ECO:0000313" key="11">
    <source>
        <dbReference type="EMBL" id="GII29717.1"/>
    </source>
</evidence>
<reference evidence="11 12" key="1">
    <citation type="submission" date="2021-01" db="EMBL/GenBank/DDBJ databases">
        <title>Whole genome shotgun sequence of Planotetraspora mira NBRC 15435.</title>
        <authorList>
            <person name="Komaki H."/>
            <person name="Tamura T."/>
        </authorList>
    </citation>
    <scope>NUCLEOTIDE SEQUENCE [LARGE SCALE GENOMIC DNA]</scope>
    <source>
        <strain evidence="11 12">NBRC 15435</strain>
    </source>
</reference>
<dbReference type="InterPro" id="IPR010203">
    <property type="entry name" value="RraA"/>
</dbReference>
<comment type="catalytic activity">
    <reaction evidence="1 10">
        <text>4-hydroxy-4-methyl-2-oxoglutarate = 2 pyruvate</text>
        <dbReference type="Rhea" id="RHEA:22748"/>
        <dbReference type="ChEBI" id="CHEBI:15361"/>
        <dbReference type="ChEBI" id="CHEBI:58276"/>
        <dbReference type="EC" id="4.1.3.17"/>
    </reaction>
</comment>
<feature type="binding site" evidence="9">
    <location>
        <position position="98"/>
    </location>
    <ligand>
        <name>Mg(2+)</name>
        <dbReference type="ChEBI" id="CHEBI:18420"/>
    </ligand>
</feature>
<dbReference type="EMBL" id="BOOO01000016">
    <property type="protein sequence ID" value="GII29717.1"/>
    <property type="molecule type" value="Genomic_DNA"/>
</dbReference>
<evidence type="ECO:0000313" key="12">
    <source>
        <dbReference type="Proteomes" id="UP000650628"/>
    </source>
</evidence>
<evidence type="ECO:0000256" key="6">
    <source>
        <dbReference type="ARBA" id="ARBA00023239"/>
    </source>
</evidence>
<proteinExistence type="inferred from homology"/>
<dbReference type="GO" id="GO:0046872">
    <property type="term" value="F:metal ion binding"/>
    <property type="evidence" value="ECO:0007669"/>
    <property type="project" value="UniProtKB-KW"/>
</dbReference>
<organism evidence="11 12">
    <name type="scientific">Planotetraspora mira</name>
    <dbReference type="NCBI Taxonomy" id="58121"/>
    <lineage>
        <taxon>Bacteria</taxon>
        <taxon>Bacillati</taxon>
        <taxon>Actinomycetota</taxon>
        <taxon>Actinomycetes</taxon>
        <taxon>Streptosporangiales</taxon>
        <taxon>Streptosporangiaceae</taxon>
        <taxon>Planotetraspora</taxon>
    </lineage>
</organism>
<evidence type="ECO:0000256" key="3">
    <source>
        <dbReference type="ARBA" id="ARBA00008621"/>
    </source>
</evidence>
<gene>
    <name evidence="11" type="primary">rraA</name>
    <name evidence="11" type="ORF">Pmi06nite_31590</name>
</gene>
<dbReference type="Proteomes" id="UP000650628">
    <property type="component" value="Unassembled WGS sequence"/>
</dbReference>
<accession>A0A8J3TPL9</accession>
<evidence type="ECO:0000256" key="2">
    <source>
        <dbReference type="ARBA" id="ARBA00001968"/>
    </source>
</evidence>
<dbReference type="AlphaFoldDB" id="A0A8J3TPL9"/>
<dbReference type="PANTHER" id="PTHR33254">
    <property type="entry name" value="4-HYDROXY-4-METHYL-2-OXOGLUTARATE ALDOLASE 3-RELATED"/>
    <property type="match status" value="1"/>
</dbReference>
<evidence type="ECO:0000256" key="10">
    <source>
        <dbReference type="RuleBase" id="RU004338"/>
    </source>
</evidence>
<evidence type="ECO:0000256" key="8">
    <source>
        <dbReference type="ARBA" id="ARBA00047973"/>
    </source>
</evidence>